<name>A0AAV6UZ73_9ARAC</name>
<dbReference type="Pfam" id="PF00612">
    <property type="entry name" value="IQ"/>
    <property type="match status" value="1"/>
</dbReference>
<dbReference type="InterPro" id="IPR001611">
    <property type="entry name" value="Leu-rich_rpt"/>
</dbReference>
<feature type="region of interest" description="Disordered" evidence="10">
    <location>
        <begin position="720"/>
        <end position="800"/>
    </location>
</feature>
<accession>A0AAV6UZ73</accession>
<dbReference type="AlphaFoldDB" id="A0AAV6UZ73"/>
<evidence type="ECO:0000256" key="7">
    <source>
        <dbReference type="ARBA" id="ARBA00058656"/>
    </source>
</evidence>
<dbReference type="InterPro" id="IPR000048">
    <property type="entry name" value="IQ_motif_EF-hand-BS"/>
</dbReference>
<organism evidence="11 12">
    <name type="scientific">Oedothorax gibbosus</name>
    <dbReference type="NCBI Taxonomy" id="931172"/>
    <lineage>
        <taxon>Eukaryota</taxon>
        <taxon>Metazoa</taxon>
        <taxon>Ecdysozoa</taxon>
        <taxon>Arthropoda</taxon>
        <taxon>Chelicerata</taxon>
        <taxon>Arachnida</taxon>
        <taxon>Araneae</taxon>
        <taxon>Araneomorphae</taxon>
        <taxon>Entelegynae</taxon>
        <taxon>Araneoidea</taxon>
        <taxon>Linyphiidae</taxon>
        <taxon>Erigoninae</taxon>
        <taxon>Oedothorax</taxon>
    </lineage>
</organism>
<keyword evidence="2" id="KW-0963">Cytoplasm</keyword>
<keyword evidence="12" id="KW-1185">Reference proteome</keyword>
<evidence type="ECO:0000256" key="2">
    <source>
        <dbReference type="ARBA" id="ARBA00022490"/>
    </source>
</evidence>
<dbReference type="Pfam" id="PF14580">
    <property type="entry name" value="LRR_9"/>
    <property type="match status" value="1"/>
</dbReference>
<dbReference type="InterPro" id="IPR042655">
    <property type="entry name" value="LRC72"/>
</dbReference>
<keyword evidence="4" id="KW-0677">Repeat</keyword>
<protein>
    <recommendedName>
        <fullName evidence="8">Centrosomal protein of 97 kDa</fullName>
    </recommendedName>
    <alternativeName>
        <fullName evidence="9">Leucine-rich repeat and IQ domain-containing protein 2</fullName>
    </alternativeName>
</protein>
<dbReference type="PROSITE" id="PS51450">
    <property type="entry name" value="LRR"/>
    <property type="match status" value="4"/>
</dbReference>
<keyword evidence="3" id="KW-0433">Leucine-rich repeat</keyword>
<evidence type="ECO:0000256" key="10">
    <source>
        <dbReference type="SAM" id="MobiDB-lite"/>
    </source>
</evidence>
<comment type="function">
    <text evidence="7">Acts as a key negative regulator of ciliogenesis in collaboration with CCP110 by capping the mother centriole thereby preventing cilia formation. Required for recruitment of CCP110 to the centrosome.</text>
</comment>
<dbReference type="PANTHER" id="PTHR46759:SF1">
    <property type="entry name" value="LEUCINE-RICH REPEAT-CONTAINING PROTEIN 72"/>
    <property type="match status" value="1"/>
</dbReference>
<dbReference type="InterPro" id="IPR032675">
    <property type="entry name" value="LRR_dom_sf"/>
</dbReference>
<feature type="compositionally biased region" description="Low complexity" evidence="10">
    <location>
        <begin position="476"/>
        <end position="487"/>
    </location>
</feature>
<dbReference type="GO" id="GO:0030030">
    <property type="term" value="P:cell projection organization"/>
    <property type="evidence" value="ECO:0007669"/>
    <property type="project" value="UniProtKB-KW"/>
</dbReference>
<evidence type="ECO:0000313" key="11">
    <source>
        <dbReference type="EMBL" id="KAG8189047.1"/>
    </source>
</evidence>
<evidence type="ECO:0000256" key="5">
    <source>
        <dbReference type="ARBA" id="ARBA00022794"/>
    </source>
</evidence>
<evidence type="ECO:0000256" key="3">
    <source>
        <dbReference type="ARBA" id="ARBA00022614"/>
    </source>
</evidence>
<feature type="region of interest" description="Disordered" evidence="10">
    <location>
        <begin position="1208"/>
        <end position="1233"/>
    </location>
</feature>
<feature type="compositionally biased region" description="Polar residues" evidence="10">
    <location>
        <begin position="1220"/>
        <end position="1233"/>
    </location>
</feature>
<dbReference type="PANTHER" id="PTHR46759">
    <property type="entry name" value="LEUCINE-RICH REPEAT-CONTAINING PROTEIN 72"/>
    <property type="match status" value="1"/>
</dbReference>
<feature type="compositionally biased region" description="Polar residues" evidence="10">
    <location>
        <begin position="512"/>
        <end position="543"/>
    </location>
</feature>
<dbReference type="SUPFAM" id="SSF52058">
    <property type="entry name" value="L domain-like"/>
    <property type="match status" value="1"/>
</dbReference>
<dbReference type="SMART" id="SM00365">
    <property type="entry name" value="LRR_SD22"/>
    <property type="match status" value="6"/>
</dbReference>
<dbReference type="InterPro" id="IPR003591">
    <property type="entry name" value="Leu-rich_rpt_typical-subtyp"/>
</dbReference>
<keyword evidence="5" id="KW-0970">Cilium biogenesis/degradation</keyword>
<evidence type="ECO:0000313" key="12">
    <source>
        <dbReference type="Proteomes" id="UP000827092"/>
    </source>
</evidence>
<sequence length="1233" mass="136380">MPICEKHTLDLSGAGLKKLEKRDGVGFQQLILDNNELQKLENLDCFPDVEKVSASGNAIIRMYGVNKCHHITHLNLPNNNIVTIEGLKDMPNLQFLNLSVNNLKVIQNLQFSNNLVHLDLSRNNIAVISDISNLTKLKILHLNGNKIVNLTRASNYLPTSICTLSLADNCIADLNEVSHLVKLHCLEQLTFSGNPCLSSEELSLPPFDYRPFIINWSLGLRLLDGGVATQKESLKAEWLYSQGKGRHFKPGEHIDLLEYLCQVCPITAADQSTEEEDEKLIRILHKQRQHKEQFLNEMSQAPPCEISDSSKGPSNAMTQSYHFKTQTSPLKHEVDMSMSTSCIVPSKIMYESAPEVLFHPTTSEATLGLGAPPSFQSGKYPRSVSKSEILQNAIKSPIMIEHVEVEAAPKTGTKPTEATKSPYQYYDERRVRPSSSTDARPTHTPKGTLIRKVSKRATSPSTAAPPGGSRSRLPHSTSRSRISPSRSCILNARLSAAAKNSSESDTSEDANRTPQRSFRSLSTESQSGHNSPILQQSYTSALSPTKRAFGMDSPAQSQICSPKYGQGSPNIQKSKTMSEIYGKSDEDIANAATKIQCVWRGYFVRHHNVRVVKFLQEIRFRRLEDHIQHLHGHLCRLTDFVLRQQQDLQHERELRKLQAEDIRHLHEKAKDIQKTVTAVLSKAKNNVLQNLSEHENSNNPDSKPSDSLNLGLRFSSQMYQDNSNMFSPSSQSSVTSSVPDLSFNRSKSRRDLQPSVSDASDADSGLQSMVSPNVAAGDYDRHGVDHTAMNGYGHETPSGDCNHRNLNIKFNSERDLPFDDPALQAKILQQTKSLAAARHSLPTAAIPSVGEGGFTKPSHLPNLNRVRLSKNSVPLTKTNYVEYPNSSVENSPCSVSGEPYVFAKQQIYSNIVSNPHCPSKQDDPTKWKNSCLSNGCPVDSPQAKDSSFPETPQGCCSKTCMSHQIKDKAQGHHPRCSKPCPVLPKRLNQLAQSKIMSPMEDKDSPSSPCTVEMTGCISHSCSFQSDGFTAEELSATATVKLFSTRAVSMTCTNGAMSPQTNAARPLTLSDASPQANLRSPLVLAASVWEKRVQDIESTFHQLQTQIRDLEGAFGQIGQFGQFFYPGILQEDAKDSRPAIHCAEPTAGTLVLDMPKINFKRSSSENERNDRLFQSCFPGGVPYLPQSSSQQQQACGLNQRNDCRVEEVETEFQPLQEEPENVSNLSGDSQEAKS</sequence>
<evidence type="ECO:0000256" key="1">
    <source>
        <dbReference type="ARBA" id="ARBA00004300"/>
    </source>
</evidence>
<dbReference type="FunFam" id="3.80.10.10:FF:000165">
    <property type="entry name" value="Centrosomal protein of 97 kDa"/>
    <property type="match status" value="1"/>
</dbReference>
<feature type="compositionally biased region" description="Low complexity" evidence="10">
    <location>
        <begin position="723"/>
        <end position="742"/>
    </location>
</feature>
<dbReference type="EMBL" id="JAFNEN010000222">
    <property type="protein sequence ID" value="KAG8189047.1"/>
    <property type="molecule type" value="Genomic_DNA"/>
</dbReference>
<proteinExistence type="predicted"/>
<dbReference type="Gene3D" id="3.80.10.10">
    <property type="entry name" value="Ribonuclease Inhibitor"/>
    <property type="match status" value="2"/>
</dbReference>
<keyword evidence="6" id="KW-0206">Cytoskeleton</keyword>
<feature type="region of interest" description="Disordered" evidence="10">
    <location>
        <begin position="406"/>
        <end position="572"/>
    </location>
</feature>
<comment type="caution">
    <text evidence="11">The sequence shown here is derived from an EMBL/GenBank/DDBJ whole genome shotgun (WGS) entry which is preliminary data.</text>
</comment>
<dbReference type="GO" id="GO:0005813">
    <property type="term" value="C:centrosome"/>
    <property type="evidence" value="ECO:0007669"/>
    <property type="project" value="UniProtKB-SubCell"/>
</dbReference>
<feature type="compositionally biased region" description="Polar residues" evidence="10">
    <location>
        <begin position="413"/>
        <end position="422"/>
    </location>
</feature>
<evidence type="ECO:0000256" key="6">
    <source>
        <dbReference type="ARBA" id="ARBA00023212"/>
    </source>
</evidence>
<dbReference type="Proteomes" id="UP000827092">
    <property type="component" value="Unassembled WGS sequence"/>
</dbReference>
<evidence type="ECO:0000256" key="4">
    <source>
        <dbReference type="ARBA" id="ARBA00022737"/>
    </source>
</evidence>
<dbReference type="SMART" id="SM00369">
    <property type="entry name" value="LRR_TYP"/>
    <property type="match status" value="2"/>
</dbReference>
<comment type="subcellular location">
    <subcellularLocation>
        <location evidence="1">Cytoplasm</location>
        <location evidence="1">Cytoskeleton</location>
        <location evidence="1">Microtubule organizing center</location>
        <location evidence="1">Centrosome</location>
    </subcellularLocation>
</comment>
<reference evidence="11 12" key="1">
    <citation type="journal article" date="2022" name="Nat. Ecol. Evol.">
        <title>A masculinizing supergene underlies an exaggerated male reproductive morph in a spider.</title>
        <authorList>
            <person name="Hendrickx F."/>
            <person name="De Corte Z."/>
            <person name="Sonet G."/>
            <person name="Van Belleghem S.M."/>
            <person name="Kostlbacher S."/>
            <person name="Vangestel C."/>
        </authorList>
    </citation>
    <scope>NUCLEOTIDE SEQUENCE [LARGE SCALE GENOMIC DNA]</scope>
    <source>
        <strain evidence="11">W744_W776</strain>
    </source>
</reference>
<evidence type="ECO:0000256" key="8">
    <source>
        <dbReference type="ARBA" id="ARBA00068862"/>
    </source>
</evidence>
<gene>
    <name evidence="11" type="ORF">JTE90_025483</name>
</gene>
<evidence type="ECO:0000256" key="9">
    <source>
        <dbReference type="ARBA" id="ARBA00076677"/>
    </source>
</evidence>
<dbReference type="PROSITE" id="PS50096">
    <property type="entry name" value="IQ"/>
    <property type="match status" value="1"/>
</dbReference>